<dbReference type="PANTHER" id="PTHR10044">
    <property type="entry name" value="INHIBITOR OF APOPTOSIS"/>
    <property type="match status" value="1"/>
</dbReference>
<dbReference type="InterPro" id="IPR001370">
    <property type="entry name" value="BIR_rpt"/>
</dbReference>
<dbReference type="SMART" id="SM00238">
    <property type="entry name" value="BIR"/>
    <property type="match status" value="2"/>
</dbReference>
<dbReference type="Gene3D" id="1.10.1170.10">
    <property type="entry name" value="Inhibitor Of Apoptosis Protein (2mihbC-IAP-1), Chain A"/>
    <property type="match status" value="2"/>
</dbReference>
<dbReference type="SUPFAM" id="SSF57924">
    <property type="entry name" value="Inhibitor of apoptosis (IAP) repeat"/>
    <property type="match status" value="2"/>
</dbReference>
<keyword evidence="2" id="KW-1185">Reference proteome</keyword>
<name>A0ABQ9F1E6_TEGGR</name>
<comment type="caution">
    <text evidence="1">The sequence shown here is derived from an EMBL/GenBank/DDBJ whole genome shotgun (WGS) entry which is preliminary data.</text>
</comment>
<dbReference type="PROSITE" id="PS50143">
    <property type="entry name" value="BIR_REPEAT_2"/>
    <property type="match status" value="2"/>
</dbReference>
<reference evidence="1 2" key="1">
    <citation type="submission" date="2022-12" db="EMBL/GenBank/DDBJ databases">
        <title>Chromosome-level genome of Tegillarca granosa.</title>
        <authorList>
            <person name="Kim J."/>
        </authorList>
    </citation>
    <scope>NUCLEOTIDE SEQUENCE [LARGE SCALE GENOMIC DNA]</scope>
    <source>
        <strain evidence="1">Teg-2019</strain>
        <tissue evidence="1">Adductor muscle</tissue>
    </source>
</reference>
<proteinExistence type="predicted"/>
<organism evidence="1 2">
    <name type="scientific">Tegillarca granosa</name>
    <name type="common">Malaysian cockle</name>
    <name type="synonym">Anadara granosa</name>
    <dbReference type="NCBI Taxonomy" id="220873"/>
    <lineage>
        <taxon>Eukaryota</taxon>
        <taxon>Metazoa</taxon>
        <taxon>Spiralia</taxon>
        <taxon>Lophotrochozoa</taxon>
        <taxon>Mollusca</taxon>
        <taxon>Bivalvia</taxon>
        <taxon>Autobranchia</taxon>
        <taxon>Pteriomorphia</taxon>
        <taxon>Arcoida</taxon>
        <taxon>Arcoidea</taxon>
        <taxon>Arcidae</taxon>
        <taxon>Tegillarca</taxon>
    </lineage>
</organism>
<sequence>MDVIPPSPYERMKPLRENALKRLKTFKYWQSYVNPVPLALKGFYYTGLDDKVQCTHCGGILSDWKREDDPDEVHERHFPDCPSINGMTKLSRRLSTFKNWLKRHVIDPLSLAKAGFYYLGKADKVECFYCHCFVYD</sequence>
<protein>
    <submittedName>
        <fullName evidence="1">Uncharacterized protein</fullName>
    </submittedName>
</protein>
<dbReference type="CDD" id="cd00022">
    <property type="entry name" value="BIR"/>
    <property type="match status" value="1"/>
</dbReference>
<evidence type="ECO:0000313" key="2">
    <source>
        <dbReference type="Proteomes" id="UP001217089"/>
    </source>
</evidence>
<dbReference type="Proteomes" id="UP001217089">
    <property type="component" value="Unassembled WGS sequence"/>
</dbReference>
<dbReference type="EMBL" id="JARBDR010000539">
    <property type="protein sequence ID" value="KAJ8311211.1"/>
    <property type="molecule type" value="Genomic_DNA"/>
</dbReference>
<dbReference type="PANTHER" id="PTHR10044:SF139">
    <property type="entry name" value="DEATH-ASSOCIATED INHIBITOR OF APOPTOSIS 2"/>
    <property type="match status" value="1"/>
</dbReference>
<dbReference type="Pfam" id="PF00653">
    <property type="entry name" value="BIR"/>
    <property type="match status" value="2"/>
</dbReference>
<gene>
    <name evidence="1" type="ORF">KUTeg_011239</name>
</gene>
<accession>A0ABQ9F1E6</accession>
<evidence type="ECO:0000313" key="1">
    <source>
        <dbReference type="EMBL" id="KAJ8311211.1"/>
    </source>
</evidence>
<dbReference type="InterPro" id="IPR050784">
    <property type="entry name" value="IAP"/>
</dbReference>